<dbReference type="GeneID" id="110981613"/>
<gene>
    <name evidence="3" type="primary">LOC110981613</name>
</gene>
<dbReference type="Pfam" id="PF03690">
    <property type="entry name" value="MYG1_exonuc"/>
    <property type="match status" value="1"/>
</dbReference>
<evidence type="ECO:0000313" key="3">
    <source>
        <dbReference type="RefSeq" id="XP_022095010.1"/>
    </source>
</evidence>
<sequence>MKVQTLKNTPVHKMTEMNCGNSDAKRHCTRRRIGTHNGTFHCDEALACFLLRQLPENKDAEIIRTRNQAVLDMCDIVVDVGGVYDPTKHRYDHHQRSFSHSMNSLWPDKPWMTKLSSAGLVYLHFGERILRSIKSIADADDSKVQAIFDKVYENFMEEIDAIDNGIAQCDEKPRYLITTNLSSRVKHLNPDWMDLNPDEEGGFQKAMELTGLEFLDRVNYYSNSWWPARELVESAIDRRFEVDSSGEVLVFQQGGCPWKEHLFALEESKKIDKSIKYVLYTDQNGKWRVQCVPVSSNSFTNRLSLLEKWCGLRNEELCALSGIAGCIFVHANGFIGGNETYEGALQMARMSLAQAK</sequence>
<dbReference type="CTD" id="60314"/>
<reference evidence="3" key="1">
    <citation type="submission" date="2025-08" db="UniProtKB">
        <authorList>
            <consortium name="RefSeq"/>
        </authorList>
    </citation>
    <scope>IDENTIFICATION</scope>
</reference>
<dbReference type="PANTHER" id="PTHR11215:SF1">
    <property type="entry name" value="MYG1 EXONUCLEASE"/>
    <property type="match status" value="1"/>
</dbReference>
<evidence type="ECO:0000313" key="2">
    <source>
        <dbReference type="Proteomes" id="UP000694845"/>
    </source>
</evidence>
<dbReference type="KEGG" id="aplc:110981613"/>
<organism evidence="2 3">
    <name type="scientific">Acanthaster planci</name>
    <name type="common">Crown-of-thorns starfish</name>
    <dbReference type="NCBI Taxonomy" id="133434"/>
    <lineage>
        <taxon>Eukaryota</taxon>
        <taxon>Metazoa</taxon>
        <taxon>Echinodermata</taxon>
        <taxon>Eleutherozoa</taxon>
        <taxon>Asterozoa</taxon>
        <taxon>Asteroidea</taxon>
        <taxon>Valvatacea</taxon>
        <taxon>Valvatida</taxon>
        <taxon>Acanthasteridae</taxon>
        <taxon>Acanthaster</taxon>
    </lineage>
</organism>
<evidence type="ECO:0000256" key="1">
    <source>
        <dbReference type="ARBA" id="ARBA00010105"/>
    </source>
</evidence>
<comment type="similarity">
    <text evidence="1">Belongs to the MYG1 family.</text>
</comment>
<dbReference type="InterPro" id="IPR003226">
    <property type="entry name" value="MYG1_exonuclease"/>
</dbReference>
<name>A0A8B7YRD0_ACAPL</name>
<accession>A0A8B7YRD0</accession>
<dbReference type="Proteomes" id="UP000694845">
    <property type="component" value="Unplaced"/>
</dbReference>
<dbReference type="RefSeq" id="XP_022095010.1">
    <property type="nucleotide sequence ID" value="XM_022239318.1"/>
</dbReference>
<dbReference type="OrthoDB" id="10265310at2759"/>
<dbReference type="GO" id="GO:0005737">
    <property type="term" value="C:cytoplasm"/>
    <property type="evidence" value="ECO:0007669"/>
    <property type="project" value="TreeGrafter"/>
</dbReference>
<proteinExistence type="inferred from homology"/>
<keyword evidence="2" id="KW-1185">Reference proteome</keyword>
<dbReference type="AlphaFoldDB" id="A0A8B7YRD0"/>
<dbReference type="GO" id="GO:0005634">
    <property type="term" value="C:nucleus"/>
    <property type="evidence" value="ECO:0007669"/>
    <property type="project" value="TreeGrafter"/>
</dbReference>
<protein>
    <submittedName>
        <fullName evidence="3">UPF0160 protein MYG1, mitochondrial-like isoform X1</fullName>
    </submittedName>
</protein>
<dbReference type="PANTHER" id="PTHR11215">
    <property type="entry name" value="METAL DEPENDENT HYDROLASE - RELATED"/>
    <property type="match status" value="1"/>
</dbReference>